<dbReference type="CDD" id="cd11281">
    <property type="entry name" value="ADF_drebrin_like"/>
    <property type="match status" value="1"/>
</dbReference>
<dbReference type="Pfam" id="PF00018">
    <property type="entry name" value="SH3_1"/>
    <property type="match status" value="1"/>
</dbReference>
<dbReference type="FunFam" id="2.30.30.40:FF:000072">
    <property type="entry name" value="Unconventional Myosin IB"/>
    <property type="match status" value="1"/>
</dbReference>
<name>A0AAN7U287_9MYCE</name>
<evidence type="ECO:0000259" key="4">
    <source>
        <dbReference type="PROSITE" id="PS50002"/>
    </source>
</evidence>
<proteinExistence type="predicted"/>
<dbReference type="InterPro" id="IPR036028">
    <property type="entry name" value="SH3-like_dom_sf"/>
</dbReference>
<dbReference type="PANTHER" id="PTHR10829">
    <property type="entry name" value="CORTACTIN AND DREBRIN"/>
    <property type="match status" value="1"/>
</dbReference>
<evidence type="ECO:0000256" key="1">
    <source>
        <dbReference type="ARBA" id="ARBA00022443"/>
    </source>
</evidence>
<feature type="compositionally biased region" description="Pro residues" evidence="3">
    <location>
        <begin position="286"/>
        <end position="297"/>
    </location>
</feature>
<dbReference type="SMART" id="SM00326">
    <property type="entry name" value="SH3"/>
    <property type="match status" value="1"/>
</dbReference>
<dbReference type="PROSITE" id="PS51263">
    <property type="entry name" value="ADF_H"/>
    <property type="match status" value="1"/>
</dbReference>
<dbReference type="GO" id="GO:0051015">
    <property type="term" value="F:actin filament binding"/>
    <property type="evidence" value="ECO:0007669"/>
    <property type="project" value="TreeGrafter"/>
</dbReference>
<dbReference type="InterPro" id="IPR001452">
    <property type="entry name" value="SH3_domain"/>
</dbReference>
<dbReference type="GO" id="GO:0005884">
    <property type="term" value="C:actin filament"/>
    <property type="evidence" value="ECO:0007669"/>
    <property type="project" value="TreeGrafter"/>
</dbReference>
<feature type="region of interest" description="Disordered" evidence="3">
    <location>
        <begin position="217"/>
        <end position="414"/>
    </location>
</feature>
<accession>A0AAN7U287</accession>
<dbReference type="PRINTS" id="PR00452">
    <property type="entry name" value="SH3DOMAIN"/>
</dbReference>
<dbReference type="InterPro" id="IPR029006">
    <property type="entry name" value="ADF-H/Gelsolin-like_dom_sf"/>
</dbReference>
<dbReference type="Pfam" id="PF00241">
    <property type="entry name" value="Cofilin_ADF"/>
    <property type="match status" value="1"/>
</dbReference>
<dbReference type="SMART" id="SM00102">
    <property type="entry name" value="ADF"/>
    <property type="match status" value="1"/>
</dbReference>
<dbReference type="GO" id="GO:0030833">
    <property type="term" value="P:regulation of actin filament polymerization"/>
    <property type="evidence" value="ECO:0007669"/>
    <property type="project" value="TreeGrafter"/>
</dbReference>
<dbReference type="GO" id="GO:0030427">
    <property type="term" value="C:site of polarized growth"/>
    <property type="evidence" value="ECO:0007669"/>
    <property type="project" value="TreeGrafter"/>
</dbReference>
<gene>
    <name evidence="6" type="ORF">RB653_010663</name>
</gene>
<dbReference type="AlphaFoldDB" id="A0AAN7U287"/>
<evidence type="ECO:0000256" key="2">
    <source>
        <dbReference type="PROSITE-ProRule" id="PRU00192"/>
    </source>
</evidence>
<evidence type="ECO:0000259" key="5">
    <source>
        <dbReference type="PROSITE" id="PS51263"/>
    </source>
</evidence>
<feature type="compositionally biased region" description="Acidic residues" evidence="3">
    <location>
        <begin position="316"/>
        <end position="328"/>
    </location>
</feature>
<dbReference type="Gene3D" id="3.40.20.10">
    <property type="entry name" value="Severin"/>
    <property type="match status" value="1"/>
</dbReference>
<reference evidence="6 7" key="1">
    <citation type="submission" date="2023-11" db="EMBL/GenBank/DDBJ databases">
        <title>Dfirmibasis_genome.</title>
        <authorList>
            <person name="Edelbroek B."/>
            <person name="Kjellin J."/>
            <person name="Jerlstrom-Hultqvist J."/>
            <person name="Soderbom F."/>
        </authorList>
    </citation>
    <scope>NUCLEOTIDE SEQUENCE [LARGE SCALE GENOMIC DNA]</scope>
    <source>
        <strain evidence="6 7">TNS-C-14</strain>
    </source>
</reference>
<dbReference type="Proteomes" id="UP001344447">
    <property type="component" value="Unassembled WGS sequence"/>
</dbReference>
<keyword evidence="1 2" id="KW-0728">SH3 domain</keyword>
<feature type="domain" description="ADF-H" evidence="5">
    <location>
        <begin position="3"/>
        <end position="131"/>
    </location>
</feature>
<dbReference type="SUPFAM" id="SSF55753">
    <property type="entry name" value="Actin depolymerizing proteins"/>
    <property type="match status" value="1"/>
</dbReference>
<dbReference type="Gene3D" id="2.30.30.40">
    <property type="entry name" value="SH3 Domains"/>
    <property type="match status" value="1"/>
</dbReference>
<evidence type="ECO:0000256" key="3">
    <source>
        <dbReference type="SAM" id="MobiDB-lite"/>
    </source>
</evidence>
<dbReference type="CDD" id="cd00174">
    <property type="entry name" value="SH3"/>
    <property type="match status" value="1"/>
</dbReference>
<dbReference type="InterPro" id="IPR002108">
    <property type="entry name" value="ADF-H"/>
</dbReference>
<feature type="compositionally biased region" description="Low complexity" evidence="3">
    <location>
        <begin position="219"/>
        <end position="232"/>
    </location>
</feature>
<evidence type="ECO:0000313" key="7">
    <source>
        <dbReference type="Proteomes" id="UP001344447"/>
    </source>
</evidence>
<feature type="compositionally biased region" description="Polar residues" evidence="3">
    <location>
        <begin position="244"/>
        <end position="257"/>
    </location>
</feature>
<organism evidence="6 7">
    <name type="scientific">Dictyostelium firmibasis</name>
    <dbReference type="NCBI Taxonomy" id="79012"/>
    <lineage>
        <taxon>Eukaryota</taxon>
        <taxon>Amoebozoa</taxon>
        <taxon>Evosea</taxon>
        <taxon>Eumycetozoa</taxon>
        <taxon>Dictyostelia</taxon>
        <taxon>Dictyosteliales</taxon>
        <taxon>Dictyosteliaceae</taxon>
        <taxon>Dictyostelium</taxon>
    </lineage>
</organism>
<evidence type="ECO:0000313" key="6">
    <source>
        <dbReference type="EMBL" id="KAK5575403.1"/>
    </source>
</evidence>
<dbReference type="PANTHER" id="PTHR10829:SF53">
    <property type="entry name" value="DREBRIN-LIKE PROTEIN"/>
    <property type="match status" value="1"/>
</dbReference>
<feature type="domain" description="SH3" evidence="4">
    <location>
        <begin position="416"/>
        <end position="475"/>
    </location>
</feature>
<dbReference type="SUPFAM" id="SSF50044">
    <property type="entry name" value="SH3-domain"/>
    <property type="match status" value="1"/>
</dbReference>
<dbReference type="EMBL" id="JAVFKY010000006">
    <property type="protein sequence ID" value="KAK5575403.1"/>
    <property type="molecule type" value="Genomic_DNA"/>
</dbReference>
<feature type="compositionally biased region" description="Low complexity" evidence="3">
    <location>
        <begin position="361"/>
        <end position="410"/>
    </location>
</feature>
<keyword evidence="7" id="KW-1185">Reference proteome</keyword>
<dbReference type="GO" id="GO:0030036">
    <property type="term" value="P:actin cytoskeleton organization"/>
    <property type="evidence" value="ECO:0007669"/>
    <property type="project" value="UniProtKB-ARBA"/>
</dbReference>
<feature type="compositionally biased region" description="Low complexity" evidence="3">
    <location>
        <begin position="329"/>
        <end position="352"/>
    </location>
</feature>
<protein>
    <recommendedName>
        <fullName evidence="8">Actin-binding protein 1</fullName>
    </recommendedName>
</protein>
<dbReference type="PROSITE" id="PS50002">
    <property type="entry name" value="SH3"/>
    <property type="match status" value="1"/>
</dbReference>
<dbReference type="FunFam" id="3.40.20.10:FF:000122">
    <property type="entry name" value="Drebrin-like protein"/>
    <property type="match status" value="1"/>
</dbReference>
<sequence>MASLDISDPNIAKYIKLVQDGNPSNRWVVFSYVPKSNNKIKFCDSGSGDLKELREELDDSSIRFAYIRFVINNMPKFVYIPWCGDGVNGPIKGAFSGHAIEFSKSFKPIHHQVNARSEEDIDEKAITAALNKATGASYDSGSKVQGAVKGTFIPQSVSQGREAATKSNAEVKNVINKNDYNKIQESAEYWKQNQAAKSDPAKPTRPEYNLSTERDDYWKQQQQEKQQQQQQQASRVNAPPPSRTIGSKFQEQVSKPTETAPPQPRPAPSKGSVLNRFPAATQQQEPPAPVPSRPAAPVPSRINKPVAPVQPVYEEPAYEEPQYEEQQYEEPQQQYEEQQYEQPTEEQQYYQEEPQHEQPTEEQQYYQEEQQYEQPTEEQQYYQEEQQQQYEQPTDDQQYYQEQQYEQPAEGQYDQSGYLQAKALYDYTGENEGDLSFREGDIIAILDQSDPDGWWQGSLPTGEQGFFPSNFVQQL</sequence>
<evidence type="ECO:0008006" key="8">
    <source>
        <dbReference type="Google" id="ProtNLM"/>
    </source>
</evidence>
<dbReference type="GO" id="GO:0030864">
    <property type="term" value="C:cortical actin cytoskeleton"/>
    <property type="evidence" value="ECO:0007669"/>
    <property type="project" value="TreeGrafter"/>
</dbReference>
<comment type="caution">
    <text evidence="6">The sequence shown here is derived from an EMBL/GenBank/DDBJ whole genome shotgun (WGS) entry which is preliminary data.</text>
</comment>